<name>A0A2U1D9L7_9LACO</name>
<evidence type="ECO:0000313" key="3">
    <source>
        <dbReference type="Proteomes" id="UP000245433"/>
    </source>
</evidence>
<proteinExistence type="predicted"/>
<dbReference type="RefSeq" id="WP_089939837.1">
    <property type="nucleotide sequence ID" value="NZ_CAKOEX010000011.1"/>
</dbReference>
<dbReference type="Pfam" id="PF09848">
    <property type="entry name" value="SLFN-g3_helicase"/>
    <property type="match status" value="1"/>
</dbReference>
<evidence type="ECO:0000259" key="1">
    <source>
        <dbReference type="Pfam" id="PF09848"/>
    </source>
</evidence>
<accession>A0A2U1D9L7</accession>
<dbReference type="OrthoDB" id="3193269at2"/>
<sequence>MSNSAIKKFNVEKMTVQQEQQLSDIENYLEHALKSSGHHIAVIEGQAGTGKSVLLTKLFQRLKAGVTLNGSPYYQKQCIFTVNHPELLKIYQELGKQLPGIYKKDYVRPTSLINDCHKTKKMYDIVLIDEGHLLFTKPEPYVRFTQENQLSEIIKLSRVVVVVFDFKQVMQTKMFWNKPLLEEVVAPYHHAFFNLDFQYRMQASQAIMDWIDGLANGQILPLPADRGNYDLRIYSRADELYEDIKQRDKEVGLSRMLTATGFTRGPHGEHTVRMDGFNQPWDELDAQPTPWAERPESITEVGSIYTIQGFDLNYAGVILSPAFEYDATTDSIIVNPDKITHTEIYKKTPRIQGEQEMTAFKSQVMFNTLNVLLKRGIKGLYLTAADPQLRKRLLELQ</sequence>
<comment type="caution">
    <text evidence="2">The sequence shown here is derived from an EMBL/GenBank/DDBJ whole genome shotgun (WGS) entry which is preliminary data.</text>
</comment>
<organism evidence="2 3">
    <name type="scientific">Convivina intestini</name>
    <dbReference type="NCBI Taxonomy" id="1505726"/>
    <lineage>
        <taxon>Bacteria</taxon>
        <taxon>Bacillati</taxon>
        <taxon>Bacillota</taxon>
        <taxon>Bacilli</taxon>
        <taxon>Lactobacillales</taxon>
        <taxon>Lactobacillaceae</taxon>
        <taxon>Convivina</taxon>
    </lineage>
</organism>
<gene>
    <name evidence="2" type="ORF">C7384_104118</name>
</gene>
<dbReference type="InterPro" id="IPR018647">
    <property type="entry name" value="SLFN_3-like_DNA/RNA_helicase"/>
</dbReference>
<dbReference type="EMBL" id="QEKT01000004">
    <property type="protein sequence ID" value="PVY84370.1"/>
    <property type="molecule type" value="Genomic_DNA"/>
</dbReference>
<feature type="domain" description="Schlafen group 3-like DNA/RNA helicase" evidence="1">
    <location>
        <begin position="39"/>
        <end position="386"/>
    </location>
</feature>
<dbReference type="Gene3D" id="3.40.50.300">
    <property type="entry name" value="P-loop containing nucleotide triphosphate hydrolases"/>
    <property type="match status" value="1"/>
</dbReference>
<evidence type="ECO:0000313" key="2">
    <source>
        <dbReference type="EMBL" id="PVY84370.1"/>
    </source>
</evidence>
<reference evidence="2 3" key="1">
    <citation type="submission" date="2018-04" db="EMBL/GenBank/DDBJ databases">
        <title>Genomic Encyclopedia of Type Strains, Phase IV (KMG-IV): sequencing the most valuable type-strain genomes for metagenomic binning, comparative biology and taxonomic classification.</title>
        <authorList>
            <person name="Goeker M."/>
        </authorList>
    </citation>
    <scope>NUCLEOTIDE SEQUENCE [LARGE SCALE GENOMIC DNA]</scope>
    <source>
        <strain evidence="2 3">DSM 28795</strain>
    </source>
</reference>
<dbReference type="Proteomes" id="UP000245433">
    <property type="component" value="Unassembled WGS sequence"/>
</dbReference>
<dbReference type="SUPFAM" id="SSF52540">
    <property type="entry name" value="P-loop containing nucleoside triphosphate hydrolases"/>
    <property type="match status" value="1"/>
</dbReference>
<keyword evidence="3" id="KW-1185">Reference proteome</keyword>
<dbReference type="AlphaFoldDB" id="A0A2U1D9L7"/>
<protein>
    <recommendedName>
        <fullName evidence="1">Schlafen group 3-like DNA/RNA helicase domain-containing protein</fullName>
    </recommendedName>
</protein>
<dbReference type="InterPro" id="IPR027417">
    <property type="entry name" value="P-loop_NTPase"/>
</dbReference>